<dbReference type="InterPro" id="IPR036404">
    <property type="entry name" value="Jacalin-like_lectin_dom_sf"/>
</dbReference>
<dbReference type="SUPFAM" id="SSF51101">
    <property type="entry name" value="Mannose-binding lectins"/>
    <property type="match status" value="1"/>
</dbReference>
<evidence type="ECO:0000313" key="1">
    <source>
        <dbReference type="EMBL" id="TQV92135.1"/>
    </source>
</evidence>
<sequence length="256" mass="28309">MKAPAVDGLHGFVLHDACWNLLQRLPGASDLSLERLLSGYKITAIAVHAKQPDEGENMATQASSLRHTAIWYPDIPPENLLLNEDSFIGSDTPSTIYEPLSWILFGGDRGDKLPFVKGLLYTQADGLRGLRFEYDDTADETCRDASPVKLGYFEERQQLNAPRLSIKGARGEHICSLSIGLAPLEYDERPGLLRHGHPEHVAITTNQGRTKKIGKRSEMMKMHEITVAPGTTITGLYGHYDLECGMVNIGVISERL</sequence>
<dbReference type="STRING" id="43265.A0A545URR2"/>
<accession>A0A545URR2</accession>
<dbReference type="Proteomes" id="UP000315783">
    <property type="component" value="Unassembled WGS sequence"/>
</dbReference>
<keyword evidence="2" id="KW-1185">Reference proteome</keyword>
<gene>
    <name evidence="1" type="ORF">IF1G_09207</name>
</gene>
<dbReference type="OrthoDB" id="5273847at2759"/>
<protein>
    <submittedName>
        <fullName evidence="1">F-box domain-containing protein</fullName>
    </submittedName>
</protein>
<evidence type="ECO:0000313" key="2">
    <source>
        <dbReference type="Proteomes" id="UP000315783"/>
    </source>
</evidence>
<comment type="caution">
    <text evidence="1">The sequence shown here is derived from an EMBL/GenBank/DDBJ whole genome shotgun (WGS) entry which is preliminary data.</text>
</comment>
<name>A0A545URR2_9HYPO</name>
<organism evidence="1 2">
    <name type="scientific">Cordyceps javanica</name>
    <dbReference type="NCBI Taxonomy" id="43265"/>
    <lineage>
        <taxon>Eukaryota</taxon>
        <taxon>Fungi</taxon>
        <taxon>Dikarya</taxon>
        <taxon>Ascomycota</taxon>
        <taxon>Pezizomycotina</taxon>
        <taxon>Sordariomycetes</taxon>
        <taxon>Hypocreomycetidae</taxon>
        <taxon>Hypocreales</taxon>
        <taxon>Cordycipitaceae</taxon>
        <taxon>Cordyceps</taxon>
    </lineage>
</organism>
<dbReference type="AlphaFoldDB" id="A0A545URR2"/>
<dbReference type="EMBL" id="SPUK01000016">
    <property type="protein sequence ID" value="TQV92135.1"/>
    <property type="molecule type" value="Genomic_DNA"/>
</dbReference>
<reference evidence="1 2" key="1">
    <citation type="journal article" date="2019" name="Appl. Microbiol. Biotechnol.">
        <title>Genome sequence of Isaria javanica and comparative genome analysis insights into family S53 peptidase evolution in fungal entomopathogens.</title>
        <authorList>
            <person name="Lin R."/>
            <person name="Zhang X."/>
            <person name="Xin B."/>
            <person name="Zou M."/>
            <person name="Gao Y."/>
            <person name="Qin F."/>
            <person name="Hu Q."/>
            <person name="Xie B."/>
            <person name="Cheng X."/>
        </authorList>
    </citation>
    <scope>NUCLEOTIDE SEQUENCE [LARGE SCALE GENOMIC DNA]</scope>
    <source>
        <strain evidence="1 2">IJ1G</strain>
    </source>
</reference>
<proteinExistence type="predicted"/>